<evidence type="ECO:0000313" key="14">
    <source>
        <dbReference type="EMBL" id="CAG8436395.1"/>
    </source>
</evidence>
<dbReference type="GO" id="GO:0060271">
    <property type="term" value="P:cilium assembly"/>
    <property type="evidence" value="ECO:0007669"/>
    <property type="project" value="InterPro"/>
</dbReference>
<evidence type="ECO:0000256" key="3">
    <source>
        <dbReference type="ARBA" id="ARBA00011832"/>
    </source>
</evidence>
<evidence type="ECO:0000256" key="9">
    <source>
        <dbReference type="ARBA" id="ARBA00023054"/>
    </source>
</evidence>
<dbReference type="InterPro" id="IPR037692">
    <property type="entry name" value="CEP70"/>
</dbReference>
<keyword evidence="10" id="KW-0206">Cytoskeleton</keyword>
<dbReference type="EMBL" id="CAJVPQ010000008">
    <property type="protein sequence ID" value="CAG8436395.1"/>
    <property type="molecule type" value="Genomic_DNA"/>
</dbReference>
<keyword evidence="7" id="KW-0223">Dioxygenase</keyword>
<feature type="coiled-coil region" evidence="12">
    <location>
        <begin position="315"/>
        <end position="381"/>
    </location>
</feature>
<proteinExistence type="predicted"/>
<evidence type="ECO:0000256" key="6">
    <source>
        <dbReference type="ARBA" id="ARBA00022803"/>
    </source>
</evidence>
<evidence type="ECO:0000259" key="13">
    <source>
        <dbReference type="SMART" id="SM00702"/>
    </source>
</evidence>
<reference evidence="14" key="1">
    <citation type="submission" date="2021-06" db="EMBL/GenBank/DDBJ databases">
        <authorList>
            <person name="Kallberg Y."/>
            <person name="Tangrot J."/>
            <person name="Rosling A."/>
        </authorList>
    </citation>
    <scope>NUCLEOTIDE SEQUENCE</scope>
    <source>
        <strain evidence="14">UK204</strain>
    </source>
</reference>
<dbReference type="GO" id="GO:0043015">
    <property type="term" value="F:gamma-tubulin binding"/>
    <property type="evidence" value="ECO:0007669"/>
    <property type="project" value="InterPro"/>
</dbReference>
<evidence type="ECO:0000256" key="10">
    <source>
        <dbReference type="ARBA" id="ARBA00023212"/>
    </source>
</evidence>
<keyword evidence="6" id="KW-0802">TPR repeat</keyword>
<comment type="subunit">
    <text evidence="3">Directly interacts with tubulin-gamma; this interaction determines centrosomal localization.</text>
</comment>
<dbReference type="GO" id="GO:0005815">
    <property type="term" value="C:microtubule organizing center"/>
    <property type="evidence" value="ECO:0007669"/>
    <property type="project" value="TreeGrafter"/>
</dbReference>
<dbReference type="GO" id="GO:0070507">
    <property type="term" value="P:regulation of microtubule cytoskeleton organization"/>
    <property type="evidence" value="ECO:0007669"/>
    <property type="project" value="InterPro"/>
</dbReference>
<evidence type="ECO:0000256" key="11">
    <source>
        <dbReference type="ARBA" id="ARBA00025273"/>
    </source>
</evidence>
<dbReference type="Gene3D" id="2.60.120.620">
    <property type="entry name" value="q2cbj1_9rhob like domain"/>
    <property type="match status" value="1"/>
</dbReference>
<dbReference type="GO" id="GO:0005506">
    <property type="term" value="F:iron ion binding"/>
    <property type="evidence" value="ECO:0007669"/>
    <property type="project" value="InterPro"/>
</dbReference>
<dbReference type="GO" id="GO:0031418">
    <property type="term" value="F:L-ascorbic acid binding"/>
    <property type="evidence" value="ECO:0007669"/>
    <property type="project" value="InterPro"/>
</dbReference>
<evidence type="ECO:0000313" key="15">
    <source>
        <dbReference type="Proteomes" id="UP000789570"/>
    </source>
</evidence>
<dbReference type="PANTHER" id="PTHR14594">
    <property type="entry name" value="CENTROSOMAL PROTEIN OF 70 KDA"/>
    <property type="match status" value="1"/>
</dbReference>
<protein>
    <recommendedName>
        <fullName evidence="4">Centrosomal protein of 70 kDa</fullName>
    </recommendedName>
</protein>
<dbReference type="OrthoDB" id="69177at2759"/>
<dbReference type="InterPro" id="IPR006620">
    <property type="entry name" value="Pro_4_hyd_alph"/>
</dbReference>
<dbReference type="GO" id="GO:0051213">
    <property type="term" value="F:dioxygenase activity"/>
    <property type="evidence" value="ECO:0007669"/>
    <property type="project" value="UniProtKB-KW"/>
</dbReference>
<dbReference type="AlphaFoldDB" id="A0A9N8YNX6"/>
<comment type="cofactor">
    <cofactor evidence="1">
        <name>L-ascorbate</name>
        <dbReference type="ChEBI" id="CHEBI:38290"/>
    </cofactor>
</comment>
<keyword evidence="15" id="KW-1185">Reference proteome</keyword>
<dbReference type="PANTHER" id="PTHR14594:SF1">
    <property type="entry name" value="CENTROSOMAL PROTEIN OF 70 KDA"/>
    <property type="match status" value="1"/>
</dbReference>
<evidence type="ECO:0000256" key="5">
    <source>
        <dbReference type="ARBA" id="ARBA00022490"/>
    </source>
</evidence>
<evidence type="ECO:0000256" key="2">
    <source>
        <dbReference type="ARBA" id="ARBA00004300"/>
    </source>
</evidence>
<comment type="function">
    <text evidence="11">Plays a role in the organization of both preexisting and nascent microtubules in interphase cells. During mitosis, required for the organization and orientation of the mitotic spindle.</text>
</comment>
<feature type="domain" description="Prolyl 4-hydroxylase alpha subunit" evidence="13">
    <location>
        <begin position="66"/>
        <end position="247"/>
    </location>
</feature>
<evidence type="ECO:0000256" key="7">
    <source>
        <dbReference type="ARBA" id="ARBA00022964"/>
    </source>
</evidence>
<comment type="caution">
    <text evidence="14">The sequence shown here is derived from an EMBL/GenBank/DDBJ whole genome shotgun (WGS) entry which is preliminary data.</text>
</comment>
<dbReference type="SUPFAM" id="SSF51197">
    <property type="entry name" value="Clavaminate synthase-like"/>
    <property type="match status" value="1"/>
</dbReference>
<name>A0A9N8YNX6_9GLOM</name>
<dbReference type="SMART" id="SM00702">
    <property type="entry name" value="P4Hc"/>
    <property type="match status" value="1"/>
</dbReference>
<evidence type="ECO:0000256" key="12">
    <source>
        <dbReference type="SAM" id="Coils"/>
    </source>
</evidence>
<comment type="subcellular location">
    <subcellularLocation>
        <location evidence="2">Cytoplasm</location>
        <location evidence="2">Cytoskeleton</location>
        <location evidence="2">Microtubule organizing center</location>
        <location evidence="2">Centrosome</location>
    </subcellularLocation>
</comment>
<dbReference type="Proteomes" id="UP000789570">
    <property type="component" value="Unassembled WGS sequence"/>
</dbReference>
<keyword evidence="9 12" id="KW-0175">Coiled coil</keyword>
<evidence type="ECO:0000256" key="4">
    <source>
        <dbReference type="ARBA" id="ARBA00018408"/>
    </source>
</evidence>
<keyword evidence="8" id="KW-0560">Oxidoreductase</keyword>
<gene>
    <name evidence="14" type="ORF">FCALED_LOCUS115</name>
</gene>
<organism evidence="14 15">
    <name type="scientific">Funneliformis caledonium</name>
    <dbReference type="NCBI Taxonomy" id="1117310"/>
    <lineage>
        <taxon>Eukaryota</taxon>
        <taxon>Fungi</taxon>
        <taxon>Fungi incertae sedis</taxon>
        <taxon>Mucoromycota</taxon>
        <taxon>Glomeromycotina</taxon>
        <taxon>Glomeromycetes</taxon>
        <taxon>Glomerales</taxon>
        <taxon>Glomeraceae</taxon>
        <taxon>Funneliformis</taxon>
    </lineage>
</organism>
<sequence length="523" mass="60850">MNQQKKFEFDLFSEFTEEEEAFYASIAKQFEIKRRECLAKLPSNSLDRTPEQSRLFYKISRDLTQRQPYILPGILNQEECNMILEKVLNHVSSSIPNDTNETVKRNVEGWTTSRHSAYPTTDIPCSSIPTLNNFIRDILHSRVITKISVNAGFKSSNELDFKDLFFVKYEAKEGEQSELKLHSDGCLISFNILLNMRNEFEGGGTYFSFNEKLYEIEMGDCLVHDSRHLHAGRKITKGTIQRLLNYLPLQVIGSFTFLNHVQNSILALNLIRGNVTHFAVNSNEQIDYAKLRYLLQNHEKKSSTTFDTSNILGSLDELSNQVRNLSQNEEMVEEKLENEIEEVIKEVETVEVKDRENVIELEQLREENEQLKLELQAFKRNTRPLFKSPSKGSKSTETRRNIFKDKLYFKLQLGKVDELETEILANLVKEIMLTLRIDDVNRVVPSLEQINKVMRVVPQLRDFIMKVILLVLDNNEEINLDISSKMLPQDIPSEQMLKKTIETLKEWRETLKDMKLYAAQLLH</sequence>
<dbReference type="GO" id="GO:0016705">
    <property type="term" value="F:oxidoreductase activity, acting on paired donors, with incorporation or reduction of molecular oxygen"/>
    <property type="evidence" value="ECO:0007669"/>
    <property type="project" value="InterPro"/>
</dbReference>
<evidence type="ECO:0000256" key="8">
    <source>
        <dbReference type="ARBA" id="ARBA00023002"/>
    </source>
</evidence>
<keyword evidence="5" id="KW-0963">Cytoplasm</keyword>
<evidence type="ECO:0000256" key="1">
    <source>
        <dbReference type="ARBA" id="ARBA00001961"/>
    </source>
</evidence>
<accession>A0A9N8YNX6</accession>